<sequence>MFDKDKLKTELAVLYQRQEFRNISDAVKLLQFLLSENLQASFSEVVELLRIAVTMSMTTSEPERCFSCLKRVKSYLRNTMREVTALAMFSIVKIMSATRFFGHIQPVSWNLNNTATGQGGELPMDHLNADEDGQ</sequence>
<dbReference type="EMBL" id="JAJSOF020000037">
    <property type="protein sequence ID" value="KAJ4427894.1"/>
    <property type="molecule type" value="Genomic_DNA"/>
</dbReference>
<dbReference type="Proteomes" id="UP001148838">
    <property type="component" value="Unassembled WGS sequence"/>
</dbReference>
<feature type="domain" description="HAT C-terminal dimerisation" evidence="1">
    <location>
        <begin position="25"/>
        <end position="90"/>
    </location>
</feature>
<accession>A0ABQ8S1W2</accession>
<proteinExistence type="predicted"/>
<reference evidence="2 3" key="1">
    <citation type="journal article" date="2022" name="Allergy">
        <title>Genome assembly and annotation of Periplaneta americana reveal a comprehensive cockroach allergen profile.</title>
        <authorList>
            <person name="Wang L."/>
            <person name="Xiong Q."/>
            <person name="Saelim N."/>
            <person name="Wang L."/>
            <person name="Nong W."/>
            <person name="Wan A.T."/>
            <person name="Shi M."/>
            <person name="Liu X."/>
            <person name="Cao Q."/>
            <person name="Hui J.H.L."/>
            <person name="Sookrung N."/>
            <person name="Leung T.F."/>
            <person name="Tungtrongchitr A."/>
            <person name="Tsui S.K.W."/>
        </authorList>
    </citation>
    <scope>NUCLEOTIDE SEQUENCE [LARGE SCALE GENOMIC DNA]</scope>
    <source>
        <strain evidence="2">PWHHKU_190912</strain>
    </source>
</reference>
<keyword evidence="3" id="KW-1185">Reference proteome</keyword>
<organism evidence="2 3">
    <name type="scientific">Periplaneta americana</name>
    <name type="common">American cockroach</name>
    <name type="synonym">Blatta americana</name>
    <dbReference type="NCBI Taxonomy" id="6978"/>
    <lineage>
        <taxon>Eukaryota</taxon>
        <taxon>Metazoa</taxon>
        <taxon>Ecdysozoa</taxon>
        <taxon>Arthropoda</taxon>
        <taxon>Hexapoda</taxon>
        <taxon>Insecta</taxon>
        <taxon>Pterygota</taxon>
        <taxon>Neoptera</taxon>
        <taxon>Polyneoptera</taxon>
        <taxon>Dictyoptera</taxon>
        <taxon>Blattodea</taxon>
        <taxon>Blattoidea</taxon>
        <taxon>Blattidae</taxon>
        <taxon>Blattinae</taxon>
        <taxon>Periplaneta</taxon>
    </lineage>
</organism>
<evidence type="ECO:0000313" key="3">
    <source>
        <dbReference type="Proteomes" id="UP001148838"/>
    </source>
</evidence>
<evidence type="ECO:0000313" key="2">
    <source>
        <dbReference type="EMBL" id="KAJ4427894.1"/>
    </source>
</evidence>
<protein>
    <recommendedName>
        <fullName evidence="1">HAT C-terminal dimerisation domain-containing protein</fullName>
    </recommendedName>
</protein>
<name>A0ABQ8S1W2_PERAM</name>
<gene>
    <name evidence="2" type="ORF">ANN_23902</name>
</gene>
<dbReference type="Pfam" id="PF05699">
    <property type="entry name" value="Dimer_Tnp_hAT"/>
    <property type="match status" value="1"/>
</dbReference>
<evidence type="ECO:0000259" key="1">
    <source>
        <dbReference type="Pfam" id="PF05699"/>
    </source>
</evidence>
<dbReference type="InterPro" id="IPR008906">
    <property type="entry name" value="HATC_C_dom"/>
</dbReference>
<comment type="caution">
    <text evidence="2">The sequence shown here is derived from an EMBL/GenBank/DDBJ whole genome shotgun (WGS) entry which is preliminary data.</text>
</comment>